<keyword evidence="5" id="KW-1185">Reference proteome</keyword>
<dbReference type="Pfam" id="PF13478">
    <property type="entry name" value="XdhC_C"/>
    <property type="match status" value="1"/>
</dbReference>
<feature type="compositionally biased region" description="Basic and acidic residues" evidence="1">
    <location>
        <begin position="272"/>
        <end position="283"/>
    </location>
</feature>
<dbReference type="NCBIfam" id="TIGR02964">
    <property type="entry name" value="xanthine_xdhC"/>
    <property type="match status" value="1"/>
</dbReference>
<dbReference type="Gene3D" id="3.40.50.720">
    <property type="entry name" value="NAD(P)-binding Rossmann-like Domain"/>
    <property type="match status" value="1"/>
</dbReference>
<protein>
    <submittedName>
        <fullName evidence="4">Molybdenum cofactor sulfurylase</fullName>
    </submittedName>
</protein>
<evidence type="ECO:0000313" key="4">
    <source>
        <dbReference type="EMBL" id="SDK79920.1"/>
    </source>
</evidence>
<dbReference type="InterPro" id="IPR052698">
    <property type="entry name" value="MoCofactor_Util/Proc"/>
</dbReference>
<dbReference type="PANTHER" id="PTHR30388:SF6">
    <property type="entry name" value="XANTHINE DEHYDROGENASE SUBUNIT A-RELATED"/>
    <property type="match status" value="1"/>
</dbReference>
<gene>
    <name evidence="4" type="ORF">SAMN05192555_101231</name>
</gene>
<dbReference type="InterPro" id="IPR003777">
    <property type="entry name" value="XdhC_CoxI"/>
</dbReference>
<dbReference type="PANTHER" id="PTHR30388">
    <property type="entry name" value="ALDEHYDE OXIDOREDUCTASE MOLYBDENUM COFACTOR ASSEMBLY PROTEIN"/>
    <property type="match status" value="1"/>
</dbReference>
<evidence type="ECO:0000259" key="2">
    <source>
        <dbReference type="Pfam" id="PF02625"/>
    </source>
</evidence>
<dbReference type="Pfam" id="PF02625">
    <property type="entry name" value="XdhC_CoxI"/>
    <property type="match status" value="1"/>
</dbReference>
<dbReference type="RefSeq" id="WP_089656679.1">
    <property type="nucleotide sequence ID" value="NZ_FNGH01000001.1"/>
</dbReference>
<feature type="domain" description="XdhC Rossmann" evidence="3">
    <location>
        <begin position="120"/>
        <end position="262"/>
    </location>
</feature>
<dbReference type="Proteomes" id="UP000199107">
    <property type="component" value="Unassembled WGS sequence"/>
</dbReference>
<evidence type="ECO:0000259" key="3">
    <source>
        <dbReference type="Pfam" id="PF13478"/>
    </source>
</evidence>
<evidence type="ECO:0000313" key="5">
    <source>
        <dbReference type="Proteomes" id="UP000199107"/>
    </source>
</evidence>
<accession>A0A1G9EUX0</accession>
<name>A0A1G9EUX0_9GAMM</name>
<dbReference type="InterPro" id="IPR027051">
    <property type="entry name" value="XdhC_Rossmann_dom"/>
</dbReference>
<dbReference type="InterPro" id="IPR014308">
    <property type="entry name" value="Xanthine_DH_XdhC"/>
</dbReference>
<proteinExistence type="predicted"/>
<feature type="domain" description="XdhC- CoxI" evidence="2">
    <location>
        <begin position="25"/>
        <end position="86"/>
    </location>
</feature>
<sequence length="292" mass="30965">MRRPEASLQQQGSALPWHAALHALQREAQPHALASVVGAAGSTPREPGAKMLITEDAVHDTLGGGTFEFQVIACAQEALARGESGTRLEAFPLGGRSGQCCGGYVHVLIELFAGAEMQVALFGAGHVGQALVGLMAPLPWRVHWFDSRDDVFPAQQRPRLAKHHAPDPAAAVATLPPGCHALVMTHDHGEDCALVDALLTRGDCASIGLIGSHSKWVSFQRRLRDAGHAQARLDAEVRCPIGVAGAKGKLPYEIALSMVTELLTLKPTASQSDRRGVAPDTLRKAFTAPTDE</sequence>
<dbReference type="AlphaFoldDB" id="A0A1G9EUX0"/>
<evidence type="ECO:0000256" key="1">
    <source>
        <dbReference type="SAM" id="MobiDB-lite"/>
    </source>
</evidence>
<dbReference type="OrthoDB" id="61481at2"/>
<dbReference type="STRING" id="48727.SAMN05192555_101231"/>
<reference evidence="5" key="1">
    <citation type="submission" date="2016-10" db="EMBL/GenBank/DDBJ databases">
        <authorList>
            <person name="Varghese N."/>
            <person name="Submissions S."/>
        </authorList>
    </citation>
    <scope>NUCLEOTIDE SEQUENCE [LARGE SCALE GENOMIC DNA]</scope>
    <source>
        <strain evidence="5">AAP</strain>
    </source>
</reference>
<dbReference type="EMBL" id="FNGH01000001">
    <property type="protein sequence ID" value="SDK79920.1"/>
    <property type="molecule type" value="Genomic_DNA"/>
</dbReference>
<organism evidence="4 5">
    <name type="scientific">Franzmannia pantelleriensis</name>
    <dbReference type="NCBI Taxonomy" id="48727"/>
    <lineage>
        <taxon>Bacteria</taxon>
        <taxon>Pseudomonadati</taxon>
        <taxon>Pseudomonadota</taxon>
        <taxon>Gammaproteobacteria</taxon>
        <taxon>Oceanospirillales</taxon>
        <taxon>Halomonadaceae</taxon>
        <taxon>Franzmannia</taxon>
    </lineage>
</organism>
<feature type="region of interest" description="Disordered" evidence="1">
    <location>
        <begin position="270"/>
        <end position="292"/>
    </location>
</feature>